<feature type="compositionally biased region" description="Pro residues" evidence="7">
    <location>
        <begin position="988"/>
        <end position="1025"/>
    </location>
</feature>
<feature type="compositionally biased region" description="Basic and acidic residues" evidence="7">
    <location>
        <begin position="796"/>
        <end position="811"/>
    </location>
</feature>
<dbReference type="Proteomes" id="UP001341281">
    <property type="component" value="Chromosome 04"/>
</dbReference>
<reference evidence="9 10" key="1">
    <citation type="submission" date="2024-02" db="EMBL/GenBank/DDBJ databases">
        <title>High-quality chromosome-scale genome assembly of Pensacola bahiagrass (Paspalum notatum Flugge var. saurae).</title>
        <authorList>
            <person name="Vega J.M."/>
            <person name="Podio M."/>
            <person name="Orjuela J."/>
            <person name="Siena L.A."/>
            <person name="Pessino S.C."/>
            <person name="Combes M.C."/>
            <person name="Mariac C."/>
            <person name="Albertini E."/>
            <person name="Pupilli F."/>
            <person name="Ortiz J.P.A."/>
            <person name="Leblanc O."/>
        </authorList>
    </citation>
    <scope>NUCLEOTIDE SEQUENCE [LARGE SCALE GENOMIC DNA]</scope>
    <source>
        <strain evidence="9">R1</strain>
        <tissue evidence="9">Leaf</tissue>
    </source>
</reference>
<evidence type="ECO:0000256" key="5">
    <source>
        <dbReference type="PROSITE-ProRule" id="PRU00283"/>
    </source>
</evidence>
<dbReference type="InterPro" id="IPR031852">
    <property type="entry name" value="Vik1/Cik1_MT-bd"/>
</dbReference>
<feature type="compositionally biased region" description="Polar residues" evidence="7">
    <location>
        <begin position="65"/>
        <end position="77"/>
    </location>
</feature>
<protein>
    <recommendedName>
        <fullName evidence="8">Kinesin motor domain-containing protein</fullName>
    </recommendedName>
</protein>
<keyword evidence="10" id="KW-1185">Reference proteome</keyword>
<dbReference type="GO" id="GO:0008017">
    <property type="term" value="F:microtubule binding"/>
    <property type="evidence" value="ECO:0007669"/>
    <property type="project" value="InterPro"/>
</dbReference>
<dbReference type="PANTHER" id="PTHR47972">
    <property type="entry name" value="KINESIN-LIKE PROTEIN KLP-3"/>
    <property type="match status" value="1"/>
</dbReference>
<dbReference type="InterPro" id="IPR027640">
    <property type="entry name" value="Kinesin-like_fam"/>
</dbReference>
<feature type="binding site" evidence="5">
    <location>
        <begin position="357"/>
        <end position="364"/>
    </location>
    <ligand>
        <name>ATP</name>
        <dbReference type="ChEBI" id="CHEBI:30616"/>
    </ligand>
</feature>
<dbReference type="GO" id="GO:0003777">
    <property type="term" value="F:microtubule motor activity"/>
    <property type="evidence" value="ECO:0007669"/>
    <property type="project" value="InterPro"/>
</dbReference>
<evidence type="ECO:0000256" key="1">
    <source>
        <dbReference type="ARBA" id="ARBA00022701"/>
    </source>
</evidence>
<keyword evidence="6" id="KW-0175">Coiled coil</keyword>
<evidence type="ECO:0000313" key="9">
    <source>
        <dbReference type="EMBL" id="WVZ68267.1"/>
    </source>
</evidence>
<dbReference type="PROSITE" id="PS50067">
    <property type="entry name" value="KINESIN_MOTOR_2"/>
    <property type="match status" value="1"/>
</dbReference>
<keyword evidence="4 5" id="KW-0505">Motor protein</keyword>
<evidence type="ECO:0000256" key="7">
    <source>
        <dbReference type="SAM" id="MobiDB-lite"/>
    </source>
</evidence>
<keyword evidence="2 5" id="KW-0547">Nucleotide-binding</keyword>
<evidence type="ECO:0000256" key="3">
    <source>
        <dbReference type="ARBA" id="ARBA00022840"/>
    </source>
</evidence>
<keyword evidence="3 5" id="KW-0067">ATP-binding</keyword>
<organism evidence="9 10">
    <name type="scientific">Paspalum notatum var. saurae</name>
    <dbReference type="NCBI Taxonomy" id="547442"/>
    <lineage>
        <taxon>Eukaryota</taxon>
        <taxon>Viridiplantae</taxon>
        <taxon>Streptophyta</taxon>
        <taxon>Embryophyta</taxon>
        <taxon>Tracheophyta</taxon>
        <taxon>Spermatophyta</taxon>
        <taxon>Magnoliopsida</taxon>
        <taxon>Liliopsida</taxon>
        <taxon>Poales</taxon>
        <taxon>Poaceae</taxon>
        <taxon>PACMAD clade</taxon>
        <taxon>Panicoideae</taxon>
        <taxon>Andropogonodae</taxon>
        <taxon>Paspaleae</taxon>
        <taxon>Paspalinae</taxon>
        <taxon>Paspalum</taxon>
    </lineage>
</organism>
<evidence type="ECO:0000313" key="10">
    <source>
        <dbReference type="Proteomes" id="UP001341281"/>
    </source>
</evidence>
<dbReference type="InterPro" id="IPR001752">
    <property type="entry name" value="Kinesin_motor_dom"/>
</dbReference>
<dbReference type="GO" id="GO:0007018">
    <property type="term" value="P:microtubule-based movement"/>
    <property type="evidence" value="ECO:0007669"/>
    <property type="project" value="InterPro"/>
</dbReference>
<gene>
    <name evidence="9" type="ORF">U9M48_017226</name>
</gene>
<dbReference type="SUPFAM" id="SSF52540">
    <property type="entry name" value="P-loop containing nucleoside triphosphate hydrolases"/>
    <property type="match status" value="2"/>
</dbReference>
<comment type="similarity">
    <text evidence="5">Belongs to the TRAFAC class myosin-kinesin ATPase superfamily. Kinesin family.</text>
</comment>
<feature type="region of interest" description="Disordered" evidence="7">
    <location>
        <begin position="782"/>
        <end position="811"/>
    </location>
</feature>
<feature type="region of interest" description="Disordered" evidence="7">
    <location>
        <begin position="510"/>
        <end position="543"/>
    </location>
</feature>
<feature type="region of interest" description="Disordered" evidence="7">
    <location>
        <begin position="1"/>
        <end position="83"/>
    </location>
</feature>
<name>A0AAQ3TB36_PASNO</name>
<dbReference type="GO" id="GO:0005874">
    <property type="term" value="C:microtubule"/>
    <property type="evidence" value="ECO:0007669"/>
    <property type="project" value="UniProtKB-KW"/>
</dbReference>
<feature type="compositionally biased region" description="Basic and acidic residues" evidence="7">
    <location>
        <begin position="515"/>
        <end position="531"/>
    </location>
</feature>
<dbReference type="InterPro" id="IPR036961">
    <property type="entry name" value="Kinesin_motor_dom_sf"/>
</dbReference>
<dbReference type="Gene3D" id="3.40.850.10">
    <property type="entry name" value="Kinesin motor domain"/>
    <property type="match status" value="2"/>
</dbReference>
<keyword evidence="1" id="KW-0493">Microtubule</keyword>
<dbReference type="Pfam" id="PF16796">
    <property type="entry name" value="Microtub_bd"/>
    <property type="match status" value="1"/>
</dbReference>
<feature type="domain" description="Kinesin motor" evidence="8">
    <location>
        <begin position="271"/>
        <end position="969"/>
    </location>
</feature>
<evidence type="ECO:0000256" key="6">
    <source>
        <dbReference type="SAM" id="Coils"/>
    </source>
</evidence>
<dbReference type="EMBL" id="CP144748">
    <property type="protein sequence ID" value="WVZ68267.1"/>
    <property type="molecule type" value="Genomic_DNA"/>
</dbReference>
<dbReference type="AlphaFoldDB" id="A0AAQ3TB36"/>
<sequence length="1037" mass="115953">MSGVRTCSSMIPHKQSDAAEAQAGKRQRTAAVTARPPLASVPPPEVFAGREDVDAAEAQAGKWQSDATRTARQSLASTPPPAEAQSSWAIAKIELQQLMDGIGKKSALCDSYDKRNSEIAAGINKLDNSIEQVKSKHEELKKQYAHLQQHLKMVEVEKKDAIRALQEEKKARTAVESSNDGFLEDLKKSKLQEQHLNENIKMLQDRNTSLLKELEDLKKSKLQKQHLNENIKMLQDRNTSLLKELEDRRMELLDGEKLRKKLHNTILLKGSVRVFCRVRPLLQNESGGVISYPKRGETLERETLERGIEVTHNAQAHSFTFDKVFDQSASQEDVFIEISQLVQSAIDGYKVCIFGYGQTGSGKTYTMMGNSELDDQKGIIPRSLEQIFQATKSLNSQGWKYEMQVSMLEIYKETIKDLLVTAQDGDSSKCDIMHDANGNTNVSNLTVFNVKRVKEPPPLYTSLANIVNGGEMANREQDPRMWKRRPESWMEEDDLLGEDSRYEQDLRVKLQRGTGDTREDLRGRDFERDRNNGGGYEGHGSYDYNRGGKIPTIIFLKYPGGQVREDSREKLQRKPEGIRPYGSGQKKLKLFGFGFPGQGFYAMEIPEAKGNMESTNALIVVMEGEASEKLDKELKHLVNTKWDFGVKKIDRAEYIAVFSDKNSLETLMKLTSLEMQIFGLKVKISKSSMDPTASSRLQVTWIKIFNVPDAAREVKIIKELASLAAEPIAVDELSLIKDVAVRVKVQCRDPAEISGYVEVFFNGVGYELKYVAEGFQNRIQGAGAPPMQGLGDPDNNQDKKPDKSHDSVGRKKMDKFSRIGGNFEKEQEEIVRPVAISVGSTQMNEGSSRSHFVLTLRIFGVNEGMGQQVQGVLNLIDLAGTESVNKSDAVNDQLKETQAINLILSCLTDVFLKIAKKEEYVPFRNSKLTCLLQPCLGRDSKVLMFVMSPEVSSTWESISLRIAARVNSCELRMPRRQTRFGSTKSTAPPSPAPPPAPVLRVPPPMSPSFPTPTPPPPLSRHPPLPSRATPGRRILTL</sequence>
<evidence type="ECO:0000259" key="8">
    <source>
        <dbReference type="PROSITE" id="PS50067"/>
    </source>
</evidence>
<accession>A0AAQ3TB36</accession>
<dbReference type="Pfam" id="PF00225">
    <property type="entry name" value="Kinesin"/>
    <property type="match status" value="1"/>
</dbReference>
<proteinExistence type="inferred from homology"/>
<dbReference type="PANTHER" id="PTHR47972:SF45">
    <property type="entry name" value="PROTEIN CLARET SEGREGATIONAL"/>
    <property type="match status" value="1"/>
</dbReference>
<dbReference type="SMART" id="SM00129">
    <property type="entry name" value="KISc"/>
    <property type="match status" value="1"/>
</dbReference>
<evidence type="ECO:0000256" key="2">
    <source>
        <dbReference type="ARBA" id="ARBA00022741"/>
    </source>
</evidence>
<feature type="region of interest" description="Disordered" evidence="7">
    <location>
        <begin position="973"/>
        <end position="1037"/>
    </location>
</feature>
<feature type="coiled-coil region" evidence="6">
    <location>
        <begin position="123"/>
        <end position="251"/>
    </location>
</feature>
<evidence type="ECO:0000256" key="4">
    <source>
        <dbReference type="ARBA" id="ARBA00023175"/>
    </source>
</evidence>
<dbReference type="InterPro" id="IPR027417">
    <property type="entry name" value="P-loop_NTPase"/>
</dbReference>
<dbReference type="GO" id="GO:0005524">
    <property type="term" value="F:ATP binding"/>
    <property type="evidence" value="ECO:0007669"/>
    <property type="project" value="UniProtKB-UniRule"/>
</dbReference>